<dbReference type="RefSeq" id="WP_108910258.1">
    <property type="nucleotide sequence ID" value="NZ_CP021886.1"/>
</dbReference>
<keyword evidence="1" id="KW-0472">Membrane</keyword>
<dbReference type="Proteomes" id="UP000244890">
    <property type="component" value="Chromosome"/>
</dbReference>
<accession>A0A2U8FB04</accession>
<evidence type="ECO:0000313" key="3">
    <source>
        <dbReference type="Proteomes" id="UP000244890"/>
    </source>
</evidence>
<keyword evidence="1" id="KW-1133">Transmembrane helix</keyword>
<dbReference type="AlphaFoldDB" id="A0A2U8FB04"/>
<name>A0A2U8FB04_9HELI</name>
<organism evidence="2 3">
    <name type="scientific">Helicobacter apodemus</name>
    <dbReference type="NCBI Taxonomy" id="135569"/>
    <lineage>
        <taxon>Bacteria</taxon>
        <taxon>Pseudomonadati</taxon>
        <taxon>Campylobacterota</taxon>
        <taxon>Epsilonproteobacteria</taxon>
        <taxon>Campylobacterales</taxon>
        <taxon>Helicobacteraceae</taxon>
        <taxon>Helicobacter</taxon>
    </lineage>
</organism>
<dbReference type="EMBL" id="CP021886">
    <property type="protein sequence ID" value="AWI33336.1"/>
    <property type="molecule type" value="Genomic_DNA"/>
</dbReference>
<feature type="transmembrane region" description="Helical" evidence="1">
    <location>
        <begin position="31"/>
        <end position="48"/>
    </location>
</feature>
<feature type="transmembrane region" description="Helical" evidence="1">
    <location>
        <begin position="165"/>
        <end position="183"/>
    </location>
</feature>
<feature type="transmembrane region" description="Helical" evidence="1">
    <location>
        <begin position="91"/>
        <end position="116"/>
    </location>
</feature>
<evidence type="ECO:0000256" key="1">
    <source>
        <dbReference type="SAM" id="Phobius"/>
    </source>
</evidence>
<sequence length="267" mass="31767">MIKTKKYAIIILLYTLAQSISTLIMRTPNSLAVYISFCFTSLYTLYFYKNRKILDWVLSISIPSIILFLVIFIVSSFFADYNVDESIVKKLNGILMIIFPTLALSLILFLIITLIFKWIDEKRIYGWFIGITFFIYFIIIIIYGTILSFIFGLTDYNYTAYYDIIASYSFVFIYFPLPLILTIHAHINQRNIEKYFHLFYMVFAPMMITIFDFYLDEIYRIQNITLMFVIIPPLFALKNLYLSYRQYKGEKKNLRKDKGDNLKENKD</sequence>
<feature type="transmembrane region" description="Helical" evidence="1">
    <location>
        <begin position="128"/>
        <end position="153"/>
    </location>
</feature>
<protein>
    <submittedName>
        <fullName evidence="2">Uncharacterized protein</fullName>
    </submittedName>
</protein>
<proteinExistence type="predicted"/>
<feature type="transmembrane region" description="Helical" evidence="1">
    <location>
        <begin position="7"/>
        <end position="25"/>
    </location>
</feature>
<reference evidence="2 3" key="1">
    <citation type="submission" date="2017-06" db="EMBL/GenBank/DDBJ databases">
        <title>Complete genome of Helicobacter apodemus.</title>
        <authorList>
            <person name="Cho S."/>
        </authorList>
    </citation>
    <scope>NUCLEOTIDE SEQUENCE [LARGE SCALE GENOMIC DNA]</scope>
    <source>
        <strain evidence="3">SNUVETPUB-15-01</strain>
    </source>
</reference>
<evidence type="ECO:0000313" key="2">
    <source>
        <dbReference type="EMBL" id="AWI33336.1"/>
    </source>
</evidence>
<feature type="transmembrane region" description="Helical" evidence="1">
    <location>
        <begin position="221"/>
        <end position="242"/>
    </location>
</feature>
<feature type="transmembrane region" description="Helical" evidence="1">
    <location>
        <begin position="195"/>
        <end position="215"/>
    </location>
</feature>
<gene>
    <name evidence="2" type="ORF">CDV25_00140</name>
</gene>
<keyword evidence="1" id="KW-0812">Transmembrane</keyword>
<dbReference type="KEGG" id="had:CDV25_00140"/>
<feature type="transmembrane region" description="Helical" evidence="1">
    <location>
        <begin position="60"/>
        <end position="79"/>
    </location>
</feature>